<dbReference type="EMBL" id="VCKW01000001">
    <property type="protein sequence ID" value="TMR07420.1"/>
    <property type="molecule type" value="Genomic_DNA"/>
</dbReference>
<accession>A0A5C4JKH1</accession>
<keyword evidence="2" id="KW-1185">Reference proteome</keyword>
<protein>
    <submittedName>
        <fullName evidence="1">Uncharacterized protein</fullName>
    </submittedName>
</protein>
<comment type="caution">
    <text evidence="1">The sequence shown here is derived from an EMBL/GenBank/DDBJ whole genome shotgun (WGS) entry which is preliminary data.</text>
</comment>
<dbReference type="SUPFAM" id="SSF49899">
    <property type="entry name" value="Concanavalin A-like lectins/glucanases"/>
    <property type="match status" value="1"/>
</dbReference>
<evidence type="ECO:0000313" key="1">
    <source>
        <dbReference type="EMBL" id="TMR07420.1"/>
    </source>
</evidence>
<sequence length="253" mass="26942">MLFDSPIPARGGLVVVFEQWQYGNTTRAPADGISFFLTDGARRLTTPGAFGGSLGYAQKRPGGQPGAQFVPGVDGGYLGIGLDVLGEYFGDGEGRGNGCERRSPAGTFFRQTAPGPNIVTARGPGDGITGYCLLDATTTNKRTAGPWPSSLPGRLHGNLKKMPANVSPGRAERLLEPVKRIVRVAVSAGRDPVVTVDIDFQDDEGFERVLRFPAPEPIPDTFKFGFAASTGPLTDVQLIRRVVLRSKRQPEGS</sequence>
<dbReference type="AlphaFoldDB" id="A0A5C4JKH1"/>
<dbReference type="Proteomes" id="UP000309174">
    <property type="component" value="Unassembled WGS sequence"/>
</dbReference>
<name>A0A5C4JKH1_9ACTN</name>
<organism evidence="1 2">
    <name type="scientific">Actinomadura soli</name>
    <dbReference type="NCBI Taxonomy" id="2508997"/>
    <lineage>
        <taxon>Bacteria</taxon>
        <taxon>Bacillati</taxon>
        <taxon>Actinomycetota</taxon>
        <taxon>Actinomycetes</taxon>
        <taxon>Streptosporangiales</taxon>
        <taxon>Thermomonosporaceae</taxon>
        <taxon>Actinomadura</taxon>
    </lineage>
</organism>
<dbReference type="OrthoDB" id="3225333at2"/>
<reference evidence="1 2" key="1">
    <citation type="submission" date="2019-05" db="EMBL/GenBank/DDBJ databases">
        <title>Draft genome sequence of Actinomadura sp. 14C53.</title>
        <authorList>
            <person name="Saricaoglu S."/>
            <person name="Isik K."/>
        </authorList>
    </citation>
    <scope>NUCLEOTIDE SEQUENCE [LARGE SCALE GENOMIC DNA]</scope>
    <source>
        <strain evidence="1 2">14C53</strain>
    </source>
</reference>
<evidence type="ECO:0000313" key="2">
    <source>
        <dbReference type="Proteomes" id="UP000309174"/>
    </source>
</evidence>
<proteinExistence type="predicted"/>
<gene>
    <name evidence="1" type="ORF">ETD83_00060</name>
</gene>
<dbReference type="RefSeq" id="WP_138642917.1">
    <property type="nucleotide sequence ID" value="NZ_VCKW01000001.1"/>
</dbReference>
<dbReference type="InterPro" id="IPR013320">
    <property type="entry name" value="ConA-like_dom_sf"/>
</dbReference>